<feature type="non-terminal residue" evidence="1">
    <location>
        <position position="56"/>
    </location>
</feature>
<accession>A0A9N9KD49</accession>
<feature type="non-terminal residue" evidence="1">
    <location>
        <position position="1"/>
    </location>
</feature>
<protein>
    <submittedName>
        <fullName evidence="1">22230_t:CDS:1</fullName>
    </submittedName>
</protein>
<proteinExistence type="predicted"/>
<dbReference type="EMBL" id="CAJVPY010064165">
    <property type="protein sequence ID" value="CAG8823976.1"/>
    <property type="molecule type" value="Genomic_DNA"/>
</dbReference>
<dbReference type="AlphaFoldDB" id="A0A9N9KD49"/>
<evidence type="ECO:0000313" key="2">
    <source>
        <dbReference type="Proteomes" id="UP000789405"/>
    </source>
</evidence>
<keyword evidence="2" id="KW-1185">Reference proteome</keyword>
<comment type="caution">
    <text evidence="1">The sequence shown here is derived from an EMBL/GenBank/DDBJ whole genome shotgun (WGS) entry which is preliminary data.</text>
</comment>
<reference evidence="1" key="1">
    <citation type="submission" date="2021-06" db="EMBL/GenBank/DDBJ databases">
        <authorList>
            <person name="Kallberg Y."/>
            <person name="Tangrot J."/>
            <person name="Rosling A."/>
        </authorList>
    </citation>
    <scope>NUCLEOTIDE SEQUENCE</scope>
    <source>
        <strain evidence="1">MA453B</strain>
    </source>
</reference>
<sequence length="56" mass="6130">VLPLTSKSGSNLATQISFSQNEFQEGVKNQVVVQDPEAGPGPVTQIYREEQTIIQK</sequence>
<gene>
    <name evidence="1" type="ORF">DERYTH_LOCUS27604</name>
</gene>
<evidence type="ECO:0000313" key="1">
    <source>
        <dbReference type="EMBL" id="CAG8823976.1"/>
    </source>
</evidence>
<dbReference type="Proteomes" id="UP000789405">
    <property type="component" value="Unassembled WGS sequence"/>
</dbReference>
<organism evidence="1 2">
    <name type="scientific">Dentiscutata erythropus</name>
    <dbReference type="NCBI Taxonomy" id="1348616"/>
    <lineage>
        <taxon>Eukaryota</taxon>
        <taxon>Fungi</taxon>
        <taxon>Fungi incertae sedis</taxon>
        <taxon>Mucoromycota</taxon>
        <taxon>Glomeromycotina</taxon>
        <taxon>Glomeromycetes</taxon>
        <taxon>Diversisporales</taxon>
        <taxon>Gigasporaceae</taxon>
        <taxon>Dentiscutata</taxon>
    </lineage>
</organism>
<name>A0A9N9KD49_9GLOM</name>